<dbReference type="Proteomes" id="UP000277871">
    <property type="component" value="Unassembled WGS sequence"/>
</dbReference>
<dbReference type="AlphaFoldDB" id="A0A3L9LYN5"/>
<keyword evidence="8" id="KW-1185">Reference proteome</keyword>
<gene>
    <name evidence="7" type="ORF">EAE32_08305</name>
</gene>
<dbReference type="Pfam" id="PF00440">
    <property type="entry name" value="TetR_N"/>
    <property type="match status" value="1"/>
</dbReference>
<dbReference type="RefSeq" id="WP_121846838.1">
    <property type="nucleotide sequence ID" value="NZ_PHOA01000162.1"/>
</dbReference>
<dbReference type="PANTHER" id="PTHR30055:SF148">
    <property type="entry name" value="TETR-FAMILY TRANSCRIPTIONAL REGULATOR"/>
    <property type="match status" value="1"/>
</dbReference>
<evidence type="ECO:0000256" key="5">
    <source>
        <dbReference type="SAM" id="MobiDB-lite"/>
    </source>
</evidence>
<feature type="region of interest" description="Disordered" evidence="5">
    <location>
        <begin position="187"/>
        <end position="241"/>
    </location>
</feature>
<evidence type="ECO:0000256" key="2">
    <source>
        <dbReference type="ARBA" id="ARBA00023125"/>
    </source>
</evidence>
<dbReference type="InterPro" id="IPR050109">
    <property type="entry name" value="HTH-type_TetR-like_transc_reg"/>
</dbReference>
<evidence type="ECO:0000313" key="8">
    <source>
        <dbReference type="Proteomes" id="UP000277871"/>
    </source>
</evidence>
<dbReference type="InterPro" id="IPR001647">
    <property type="entry name" value="HTH_TetR"/>
</dbReference>
<dbReference type="SUPFAM" id="SSF48498">
    <property type="entry name" value="Tetracyclin repressor-like, C-terminal domain"/>
    <property type="match status" value="1"/>
</dbReference>
<dbReference type="SUPFAM" id="SSF46689">
    <property type="entry name" value="Homeodomain-like"/>
    <property type="match status" value="1"/>
</dbReference>
<evidence type="ECO:0000256" key="4">
    <source>
        <dbReference type="PROSITE-ProRule" id="PRU00335"/>
    </source>
</evidence>
<dbReference type="OrthoDB" id="9796019at2"/>
<feature type="compositionally biased region" description="Polar residues" evidence="5">
    <location>
        <begin position="230"/>
        <end position="241"/>
    </location>
</feature>
<evidence type="ECO:0000256" key="3">
    <source>
        <dbReference type="ARBA" id="ARBA00023163"/>
    </source>
</evidence>
<evidence type="ECO:0000256" key="1">
    <source>
        <dbReference type="ARBA" id="ARBA00023015"/>
    </source>
</evidence>
<feature type="domain" description="HTH tetR-type" evidence="6">
    <location>
        <begin position="16"/>
        <end position="76"/>
    </location>
</feature>
<protein>
    <submittedName>
        <fullName evidence="7">TetR/AcrR family transcriptional regulator</fullName>
    </submittedName>
</protein>
<sequence length="241" mass="25758">MAATPDPAPSVDPRTARTDRKIVAGALRLLREGGPQRVTIEAVSTLTGVAKTSIYRRYDNSTQLLEAALQHTTPVAHVLPEDAGWEQALTAAVDVLLRDMGVGVAITLLQDPNSATSRVLRASVVRPRMNALRAVLQLEQQRGAIRAAVDLDMVIDFILGSAYAHLARYGSLDERWTERVHRALADQIATPGTSSPVTPGRGTWIPGPQAPGTPLAGSPPREDDAARPAQKTSRSSGRSAR</sequence>
<dbReference type="GO" id="GO:0003700">
    <property type="term" value="F:DNA-binding transcription factor activity"/>
    <property type="evidence" value="ECO:0007669"/>
    <property type="project" value="TreeGrafter"/>
</dbReference>
<accession>A0A3L9LYN5</accession>
<dbReference type="InterPro" id="IPR036271">
    <property type="entry name" value="Tet_transcr_reg_TetR-rel_C_sf"/>
</dbReference>
<evidence type="ECO:0000259" key="6">
    <source>
        <dbReference type="PROSITE" id="PS50977"/>
    </source>
</evidence>
<reference evidence="7 8" key="1">
    <citation type="submission" date="2018-10" db="EMBL/GenBank/DDBJ databases">
        <title>Kocuria tytonicola, new bacteria from the preen glands of American barn owls (Tyto furcata).</title>
        <authorList>
            <person name="Braun M.S."/>
            <person name="Wang E."/>
            <person name="Zimmermann S."/>
            <person name="Boutin S."/>
            <person name="Wagner H."/>
            <person name="Wink M."/>
        </authorList>
    </citation>
    <scope>NUCLEOTIDE SEQUENCE [LARGE SCALE GENOMIC DNA]</scope>
    <source>
        <strain evidence="7 8">473</strain>
    </source>
</reference>
<dbReference type="GO" id="GO:0000976">
    <property type="term" value="F:transcription cis-regulatory region binding"/>
    <property type="evidence" value="ECO:0007669"/>
    <property type="project" value="TreeGrafter"/>
</dbReference>
<organism evidence="7 8">
    <name type="scientific">Kocuria tytonicola</name>
    <dbReference type="NCBI Taxonomy" id="2055946"/>
    <lineage>
        <taxon>Bacteria</taxon>
        <taxon>Bacillati</taxon>
        <taxon>Actinomycetota</taxon>
        <taxon>Actinomycetes</taxon>
        <taxon>Micrococcales</taxon>
        <taxon>Micrococcaceae</taxon>
        <taxon>Kocuria</taxon>
    </lineage>
</organism>
<dbReference type="Pfam" id="PF16859">
    <property type="entry name" value="TetR_C_11"/>
    <property type="match status" value="1"/>
</dbReference>
<dbReference type="Gene3D" id="1.10.357.10">
    <property type="entry name" value="Tetracycline Repressor, domain 2"/>
    <property type="match status" value="1"/>
</dbReference>
<dbReference type="EMBL" id="RDEX01000002">
    <property type="protein sequence ID" value="RLY92162.1"/>
    <property type="molecule type" value="Genomic_DNA"/>
</dbReference>
<dbReference type="PROSITE" id="PS50977">
    <property type="entry name" value="HTH_TETR_2"/>
    <property type="match status" value="1"/>
</dbReference>
<keyword evidence="3" id="KW-0804">Transcription</keyword>
<dbReference type="PANTHER" id="PTHR30055">
    <property type="entry name" value="HTH-TYPE TRANSCRIPTIONAL REGULATOR RUTR"/>
    <property type="match status" value="1"/>
</dbReference>
<keyword evidence="2 4" id="KW-0238">DNA-binding</keyword>
<comment type="caution">
    <text evidence="7">The sequence shown here is derived from an EMBL/GenBank/DDBJ whole genome shotgun (WGS) entry which is preliminary data.</text>
</comment>
<dbReference type="Gene3D" id="1.10.10.60">
    <property type="entry name" value="Homeodomain-like"/>
    <property type="match status" value="1"/>
</dbReference>
<evidence type="ECO:0000313" key="7">
    <source>
        <dbReference type="EMBL" id="RLY92162.1"/>
    </source>
</evidence>
<name>A0A3L9LYN5_9MICC</name>
<proteinExistence type="predicted"/>
<keyword evidence="1" id="KW-0805">Transcription regulation</keyword>
<dbReference type="InterPro" id="IPR009057">
    <property type="entry name" value="Homeodomain-like_sf"/>
</dbReference>
<feature type="DNA-binding region" description="H-T-H motif" evidence="4">
    <location>
        <begin position="39"/>
        <end position="58"/>
    </location>
</feature>
<dbReference type="InterPro" id="IPR011075">
    <property type="entry name" value="TetR_C"/>
</dbReference>